<feature type="non-terminal residue" evidence="2">
    <location>
        <position position="1"/>
    </location>
</feature>
<comment type="caution">
    <text evidence="2">The sequence shown here is derived from an EMBL/GenBank/DDBJ whole genome shotgun (WGS) entry which is preliminary data.</text>
</comment>
<name>A0A811TZR4_CERCA</name>
<evidence type="ECO:0000313" key="3">
    <source>
        <dbReference type="Proteomes" id="UP000606786"/>
    </source>
</evidence>
<keyword evidence="3" id="KW-1185">Reference proteome</keyword>
<proteinExistence type="predicted"/>
<evidence type="ECO:0000256" key="1">
    <source>
        <dbReference type="SAM" id="MobiDB-lite"/>
    </source>
</evidence>
<dbReference type="EMBL" id="CAJHJT010000001">
    <property type="protein sequence ID" value="CAD6991628.1"/>
    <property type="molecule type" value="Genomic_DNA"/>
</dbReference>
<feature type="region of interest" description="Disordered" evidence="1">
    <location>
        <begin position="1"/>
        <end position="27"/>
    </location>
</feature>
<dbReference type="AlphaFoldDB" id="A0A811TZR4"/>
<evidence type="ECO:0000313" key="2">
    <source>
        <dbReference type="EMBL" id="CAD6991628.1"/>
    </source>
</evidence>
<gene>
    <name evidence="2" type="ORF">CCAP1982_LOCUS542</name>
</gene>
<feature type="non-terminal residue" evidence="2">
    <location>
        <position position="62"/>
    </location>
</feature>
<sequence>ILQQKQKQQQQNITKQQQQARKASKNSAYRPISRLPVWWLSVKNAPLHNTLLIQRTTYSTRD</sequence>
<feature type="compositionally biased region" description="Low complexity" evidence="1">
    <location>
        <begin position="1"/>
        <end position="19"/>
    </location>
</feature>
<dbReference type="Proteomes" id="UP000606786">
    <property type="component" value="Unassembled WGS sequence"/>
</dbReference>
<organism evidence="2 3">
    <name type="scientific">Ceratitis capitata</name>
    <name type="common">Mediterranean fruit fly</name>
    <name type="synonym">Tephritis capitata</name>
    <dbReference type="NCBI Taxonomy" id="7213"/>
    <lineage>
        <taxon>Eukaryota</taxon>
        <taxon>Metazoa</taxon>
        <taxon>Ecdysozoa</taxon>
        <taxon>Arthropoda</taxon>
        <taxon>Hexapoda</taxon>
        <taxon>Insecta</taxon>
        <taxon>Pterygota</taxon>
        <taxon>Neoptera</taxon>
        <taxon>Endopterygota</taxon>
        <taxon>Diptera</taxon>
        <taxon>Brachycera</taxon>
        <taxon>Muscomorpha</taxon>
        <taxon>Tephritoidea</taxon>
        <taxon>Tephritidae</taxon>
        <taxon>Ceratitis</taxon>
        <taxon>Ceratitis</taxon>
    </lineage>
</organism>
<reference evidence="2" key="1">
    <citation type="submission" date="2020-11" db="EMBL/GenBank/DDBJ databases">
        <authorList>
            <person name="Whitehead M."/>
        </authorList>
    </citation>
    <scope>NUCLEOTIDE SEQUENCE</scope>
    <source>
        <strain evidence="2">EGII</strain>
    </source>
</reference>
<accession>A0A811TZR4</accession>
<protein>
    <submittedName>
        <fullName evidence="2">(Mediterranean fruit fly) hypothetical protein</fullName>
    </submittedName>
</protein>